<dbReference type="EMBL" id="MEYK01000036">
    <property type="protein sequence ID" value="OGD24669.1"/>
    <property type="molecule type" value="Genomic_DNA"/>
</dbReference>
<proteinExistence type="predicted"/>
<gene>
    <name evidence="2" type="ORF">A2819_02935</name>
</gene>
<keyword evidence="1" id="KW-0472">Membrane</keyword>
<accession>A0A1F5B211</accession>
<feature type="transmembrane region" description="Helical" evidence="1">
    <location>
        <begin position="15"/>
        <end position="33"/>
    </location>
</feature>
<keyword evidence="1" id="KW-1133">Transmembrane helix</keyword>
<keyword evidence="1" id="KW-0812">Transmembrane</keyword>
<dbReference type="Proteomes" id="UP000176431">
    <property type="component" value="Unassembled WGS sequence"/>
</dbReference>
<protein>
    <submittedName>
        <fullName evidence="2">Uncharacterized protein</fullName>
    </submittedName>
</protein>
<organism evidence="2 3">
    <name type="scientific">Candidatus Azambacteria bacterium RIFCSPHIGHO2_01_FULL_40_24</name>
    <dbReference type="NCBI Taxonomy" id="1797301"/>
    <lineage>
        <taxon>Bacteria</taxon>
        <taxon>Candidatus Azamiibacteriota</taxon>
    </lineage>
</organism>
<evidence type="ECO:0000256" key="1">
    <source>
        <dbReference type="SAM" id="Phobius"/>
    </source>
</evidence>
<reference evidence="2 3" key="1">
    <citation type="journal article" date="2016" name="Nat. Commun.">
        <title>Thousands of microbial genomes shed light on interconnected biogeochemical processes in an aquifer system.</title>
        <authorList>
            <person name="Anantharaman K."/>
            <person name="Brown C.T."/>
            <person name="Hug L.A."/>
            <person name="Sharon I."/>
            <person name="Castelle C.J."/>
            <person name="Probst A.J."/>
            <person name="Thomas B.C."/>
            <person name="Singh A."/>
            <person name="Wilkins M.J."/>
            <person name="Karaoz U."/>
            <person name="Brodie E.L."/>
            <person name="Williams K.H."/>
            <person name="Hubbard S.S."/>
            <person name="Banfield J.F."/>
        </authorList>
    </citation>
    <scope>NUCLEOTIDE SEQUENCE [LARGE SCALE GENOMIC DNA]</scope>
</reference>
<feature type="transmembrane region" description="Helical" evidence="1">
    <location>
        <begin position="39"/>
        <end position="59"/>
    </location>
</feature>
<comment type="caution">
    <text evidence="2">The sequence shown here is derived from an EMBL/GenBank/DDBJ whole genome shotgun (WGS) entry which is preliminary data.</text>
</comment>
<evidence type="ECO:0000313" key="3">
    <source>
        <dbReference type="Proteomes" id="UP000176431"/>
    </source>
</evidence>
<sequence length="65" mass="7238">MMAERNRLVGFLDKMWSLILPLAGGVVILFLLALSVGMIIMWFFIVLASISAWLSILLAKLFGIL</sequence>
<dbReference type="AlphaFoldDB" id="A0A1F5B211"/>
<name>A0A1F5B211_9BACT</name>
<evidence type="ECO:0000313" key="2">
    <source>
        <dbReference type="EMBL" id="OGD24669.1"/>
    </source>
</evidence>